<feature type="coiled-coil region" evidence="1">
    <location>
        <begin position="290"/>
        <end position="324"/>
    </location>
</feature>
<feature type="transmembrane region" description="Helical" evidence="2">
    <location>
        <begin position="235"/>
        <end position="256"/>
    </location>
</feature>
<evidence type="ECO:0000256" key="2">
    <source>
        <dbReference type="SAM" id="Phobius"/>
    </source>
</evidence>
<feature type="transmembrane region" description="Helical" evidence="2">
    <location>
        <begin position="208"/>
        <end position="228"/>
    </location>
</feature>
<protein>
    <submittedName>
        <fullName evidence="3">Uncharacterized protein</fullName>
    </submittedName>
</protein>
<evidence type="ECO:0000313" key="3">
    <source>
        <dbReference type="EMBL" id="MFB2876525.1"/>
    </source>
</evidence>
<proteinExistence type="predicted"/>
<keyword evidence="4" id="KW-1185">Reference proteome</keyword>
<dbReference type="RefSeq" id="WP_413269651.1">
    <property type="nucleotide sequence ID" value="NZ_JBHFNQ010000052.1"/>
</dbReference>
<keyword evidence="2" id="KW-0812">Transmembrane</keyword>
<keyword evidence="2" id="KW-1133">Transmembrane helix</keyword>
<sequence>MKEFGLSLEWAIVMFSYEYHLTLEDIRYETDSAQKIFKKHWLSKFTESINNFLQSQVQESKIPEKELRIFTDFTELKNQVEKLLSNLESPKIPKLVLLNLSLFVIYHPLGVEEDEQYAKLKLSDKFRSRIVQTLESYAKILQVEKYLVTIFKSSYKKFMSELQEQQFPLNLIFGGLIGAVVVAVAAAVAMPLVIAVLAPLLAPGLSGAAAISAVLAALGGGAIAAGGFGMAGGVAVIVGGGAILGVGAGTGVGALFTQSPELVIPEAAKFLVAFNDIILAQKNVPCTQIKAEAKELIQKLRNSIRSYEDRLSELNINSQANQKETDNIKKVLSYLNKAIEIAERLLSEFLIRHNFCK</sequence>
<name>A0ABV4X175_9CYAN</name>
<accession>A0ABV4X175</accession>
<organism evidence="3 4">
    <name type="scientific">Floridaenema aerugineum BLCC-F46</name>
    <dbReference type="NCBI Taxonomy" id="3153654"/>
    <lineage>
        <taxon>Bacteria</taxon>
        <taxon>Bacillati</taxon>
        <taxon>Cyanobacteriota</taxon>
        <taxon>Cyanophyceae</taxon>
        <taxon>Oscillatoriophycideae</taxon>
        <taxon>Aerosakkonematales</taxon>
        <taxon>Aerosakkonemataceae</taxon>
        <taxon>Floridanema</taxon>
        <taxon>Floridanema aerugineum</taxon>
    </lineage>
</organism>
<reference evidence="3 4" key="1">
    <citation type="submission" date="2024-09" db="EMBL/GenBank/DDBJ databases">
        <title>Floridaenema gen nov. (Aerosakkonemataceae, Aerosakkonematales ord. nov., Cyanobacteria) from benthic tropical and subtropical fresh waters, with the description of four new species.</title>
        <authorList>
            <person name="Moretto J.A."/>
            <person name="Berthold D.E."/>
            <person name="Lefler F.W."/>
            <person name="Huang I.-S."/>
            <person name="Laughinghouse H. IV."/>
        </authorList>
    </citation>
    <scope>NUCLEOTIDE SEQUENCE [LARGE SCALE GENOMIC DNA]</scope>
    <source>
        <strain evidence="3 4">BLCC-F46</strain>
    </source>
</reference>
<comment type="caution">
    <text evidence="3">The sequence shown here is derived from an EMBL/GenBank/DDBJ whole genome shotgun (WGS) entry which is preliminary data.</text>
</comment>
<evidence type="ECO:0000313" key="4">
    <source>
        <dbReference type="Proteomes" id="UP001576774"/>
    </source>
</evidence>
<evidence type="ECO:0000256" key="1">
    <source>
        <dbReference type="SAM" id="Coils"/>
    </source>
</evidence>
<dbReference type="Proteomes" id="UP001576774">
    <property type="component" value="Unassembled WGS sequence"/>
</dbReference>
<keyword evidence="2" id="KW-0472">Membrane</keyword>
<dbReference type="EMBL" id="JBHFNQ010000052">
    <property type="protein sequence ID" value="MFB2876525.1"/>
    <property type="molecule type" value="Genomic_DNA"/>
</dbReference>
<feature type="transmembrane region" description="Helical" evidence="2">
    <location>
        <begin position="169"/>
        <end position="202"/>
    </location>
</feature>
<keyword evidence="1" id="KW-0175">Coiled coil</keyword>
<gene>
    <name evidence="3" type="ORF">ACE1CC_06505</name>
</gene>